<sequence length="319" mass="36272">MDSVNLDCLRPVDHPSEDPEQISQECNNVGVEPPYDDPMNPSSEPCPLNSVIEEVPDHSHISDDEIPRTGMCFDSLEEAHDFYKNYAEKVGFVIKIRNTNHVINAKVEGKHSHHCSPKKSIQYHDYRHLSMHVKCVIEDNDVAGIRPNKTYLALAYEVGGRVLAGMRSTQRSESMHAFYGRFLYTKTSLIQFVHEFDNVLINKEQKELEDDAADSKGLSNKGDCIVHVMSQEGDMYSLEVEEQKLVFDKPVFDRYKVVFNLQSFKVVFMFSRVVGHREVNVRSVLIDYKGAGVDQQGSEKVDLAFGNSIICSSIQLIFY</sequence>
<keyword evidence="3" id="KW-1185">Reference proteome</keyword>
<dbReference type="Proteomes" id="UP001341840">
    <property type="component" value="Unassembled WGS sequence"/>
</dbReference>
<dbReference type="PANTHER" id="PTHR47718">
    <property type="entry name" value="OS01G0519700 PROTEIN"/>
    <property type="match status" value="1"/>
</dbReference>
<comment type="caution">
    <text evidence="2">The sequence shown here is derived from an EMBL/GenBank/DDBJ whole genome shotgun (WGS) entry which is preliminary data.</text>
</comment>
<evidence type="ECO:0008006" key="4">
    <source>
        <dbReference type="Google" id="ProtNLM"/>
    </source>
</evidence>
<reference evidence="2 3" key="1">
    <citation type="journal article" date="2023" name="Plants (Basel)">
        <title>Bridging the Gap: Combining Genomics and Transcriptomics Approaches to Understand Stylosanthes scabra, an Orphan Legume from the Brazilian Caatinga.</title>
        <authorList>
            <person name="Ferreira-Neto J.R.C."/>
            <person name="da Silva M.D."/>
            <person name="Binneck E."/>
            <person name="de Melo N.F."/>
            <person name="da Silva R.H."/>
            <person name="de Melo A.L.T.M."/>
            <person name="Pandolfi V."/>
            <person name="Bustamante F.O."/>
            <person name="Brasileiro-Vidal A.C."/>
            <person name="Benko-Iseppon A.M."/>
        </authorList>
    </citation>
    <scope>NUCLEOTIDE SEQUENCE [LARGE SCALE GENOMIC DNA]</scope>
    <source>
        <tissue evidence="2">Leaves</tissue>
    </source>
</reference>
<evidence type="ECO:0000313" key="2">
    <source>
        <dbReference type="EMBL" id="MED6198465.1"/>
    </source>
</evidence>
<proteinExistence type="predicted"/>
<evidence type="ECO:0000256" key="1">
    <source>
        <dbReference type="SAM" id="MobiDB-lite"/>
    </source>
</evidence>
<gene>
    <name evidence="2" type="ORF">PIB30_066508</name>
</gene>
<protein>
    <recommendedName>
        <fullName evidence="4">Protein FAR1-RELATED SEQUENCE</fullName>
    </recommendedName>
</protein>
<dbReference type="PANTHER" id="PTHR47718:SF13">
    <property type="entry name" value="OS09G0290500 PROTEIN"/>
    <property type="match status" value="1"/>
</dbReference>
<accession>A0ABU6XK76</accession>
<organism evidence="2 3">
    <name type="scientific">Stylosanthes scabra</name>
    <dbReference type="NCBI Taxonomy" id="79078"/>
    <lineage>
        <taxon>Eukaryota</taxon>
        <taxon>Viridiplantae</taxon>
        <taxon>Streptophyta</taxon>
        <taxon>Embryophyta</taxon>
        <taxon>Tracheophyta</taxon>
        <taxon>Spermatophyta</taxon>
        <taxon>Magnoliopsida</taxon>
        <taxon>eudicotyledons</taxon>
        <taxon>Gunneridae</taxon>
        <taxon>Pentapetalae</taxon>
        <taxon>rosids</taxon>
        <taxon>fabids</taxon>
        <taxon>Fabales</taxon>
        <taxon>Fabaceae</taxon>
        <taxon>Papilionoideae</taxon>
        <taxon>50 kb inversion clade</taxon>
        <taxon>dalbergioids sensu lato</taxon>
        <taxon>Dalbergieae</taxon>
        <taxon>Pterocarpus clade</taxon>
        <taxon>Stylosanthes</taxon>
    </lineage>
</organism>
<name>A0ABU6XK76_9FABA</name>
<feature type="region of interest" description="Disordered" evidence="1">
    <location>
        <begin position="1"/>
        <end position="22"/>
    </location>
</feature>
<dbReference type="EMBL" id="JASCZI010212128">
    <property type="protein sequence ID" value="MED6198465.1"/>
    <property type="molecule type" value="Genomic_DNA"/>
</dbReference>
<evidence type="ECO:0000313" key="3">
    <source>
        <dbReference type="Proteomes" id="UP001341840"/>
    </source>
</evidence>